<evidence type="ECO:0000313" key="2">
    <source>
        <dbReference type="EMBL" id="OCL15311.1"/>
    </source>
</evidence>
<dbReference type="OrthoDB" id="5373857at2759"/>
<reference evidence="2 3" key="1">
    <citation type="journal article" date="2016" name="Nat. Commun.">
        <title>Ectomycorrhizal ecology is imprinted in the genome of the dominant symbiotic fungus Cenococcum geophilum.</title>
        <authorList>
            <consortium name="DOE Joint Genome Institute"/>
            <person name="Peter M."/>
            <person name="Kohler A."/>
            <person name="Ohm R.A."/>
            <person name="Kuo A."/>
            <person name="Krutzmann J."/>
            <person name="Morin E."/>
            <person name="Arend M."/>
            <person name="Barry K.W."/>
            <person name="Binder M."/>
            <person name="Choi C."/>
            <person name="Clum A."/>
            <person name="Copeland A."/>
            <person name="Grisel N."/>
            <person name="Haridas S."/>
            <person name="Kipfer T."/>
            <person name="LaButti K."/>
            <person name="Lindquist E."/>
            <person name="Lipzen A."/>
            <person name="Maire R."/>
            <person name="Meier B."/>
            <person name="Mihaltcheva S."/>
            <person name="Molinier V."/>
            <person name="Murat C."/>
            <person name="Poggeler S."/>
            <person name="Quandt C.A."/>
            <person name="Sperisen C."/>
            <person name="Tritt A."/>
            <person name="Tisserant E."/>
            <person name="Crous P.W."/>
            <person name="Henrissat B."/>
            <person name="Nehls U."/>
            <person name="Egli S."/>
            <person name="Spatafora J.W."/>
            <person name="Grigoriev I.V."/>
            <person name="Martin F.M."/>
        </authorList>
    </citation>
    <scope>NUCLEOTIDE SEQUENCE [LARGE SCALE GENOMIC DNA]</scope>
    <source>
        <strain evidence="2 3">CBS 207.34</strain>
    </source>
</reference>
<accession>A0A8E2FF84</accession>
<dbReference type="AlphaFoldDB" id="A0A8E2FF84"/>
<feature type="region of interest" description="Disordered" evidence="1">
    <location>
        <begin position="71"/>
        <end position="119"/>
    </location>
</feature>
<proteinExistence type="predicted"/>
<feature type="compositionally biased region" description="Basic and acidic residues" evidence="1">
    <location>
        <begin position="89"/>
        <end position="99"/>
    </location>
</feature>
<organism evidence="2 3">
    <name type="scientific">Glonium stellatum</name>
    <dbReference type="NCBI Taxonomy" id="574774"/>
    <lineage>
        <taxon>Eukaryota</taxon>
        <taxon>Fungi</taxon>
        <taxon>Dikarya</taxon>
        <taxon>Ascomycota</taxon>
        <taxon>Pezizomycotina</taxon>
        <taxon>Dothideomycetes</taxon>
        <taxon>Pleosporomycetidae</taxon>
        <taxon>Gloniales</taxon>
        <taxon>Gloniaceae</taxon>
        <taxon>Glonium</taxon>
    </lineage>
</organism>
<name>A0A8E2FF84_9PEZI</name>
<dbReference type="EMBL" id="KV748460">
    <property type="protein sequence ID" value="OCL15311.1"/>
    <property type="molecule type" value="Genomic_DNA"/>
</dbReference>
<keyword evidence="3" id="KW-1185">Reference proteome</keyword>
<evidence type="ECO:0000313" key="3">
    <source>
        <dbReference type="Proteomes" id="UP000250140"/>
    </source>
</evidence>
<protein>
    <submittedName>
        <fullName evidence="2">Uncharacterized protein</fullName>
    </submittedName>
</protein>
<gene>
    <name evidence="2" type="ORF">AOQ84DRAFT_279255</name>
</gene>
<sequence>MSAFTRPRNLAIAAGTIGALYMVVPIGKIRTSEVDNIEGRWTAGGAHPTHTPGTSTKRGIILLISYSSLGDPHSVENDEQNPSGISTAHFKEHVSDQKVDPTPAGKSWNKMQYGNEKGK</sequence>
<dbReference type="Proteomes" id="UP000250140">
    <property type="component" value="Unassembled WGS sequence"/>
</dbReference>
<evidence type="ECO:0000256" key="1">
    <source>
        <dbReference type="SAM" id="MobiDB-lite"/>
    </source>
</evidence>